<feature type="region of interest" description="Disordered" evidence="1">
    <location>
        <begin position="388"/>
        <end position="407"/>
    </location>
</feature>
<evidence type="ECO:0000313" key="4">
    <source>
        <dbReference type="Proteomes" id="UP000620147"/>
    </source>
</evidence>
<dbReference type="Pfam" id="PF06898">
    <property type="entry name" value="YqfD"/>
    <property type="match status" value="1"/>
</dbReference>
<dbReference type="EMBL" id="BLYJ01000054">
    <property type="protein sequence ID" value="GFO89535.1"/>
    <property type="molecule type" value="Genomic_DNA"/>
</dbReference>
<accession>A0ABQ1E3J9</accession>
<evidence type="ECO:0000313" key="3">
    <source>
        <dbReference type="EMBL" id="GFO89535.1"/>
    </source>
</evidence>
<feature type="transmembrane region" description="Helical" evidence="2">
    <location>
        <begin position="90"/>
        <end position="111"/>
    </location>
</feature>
<sequence>MIGRLWLLACGQVRVRVTGASLTRFLNLCAAQGITLRQMDRTAWNELHATLSIRDFRTLRRHMGRTGCRVHILRKRGLPFLAARLRPRTALWGGAVFAAALCWLLGTHVWAIQTEIAPAIDETAVMQQLSEMGVHIGMPIKDLNTRQIRWKMMQLQPNITFFSLNLRGNSLTVVAYGSTDPPEVLDEHAVTKMVATRDGVVTQVRALEGQPMVQAGDAVQTGDTLISGLVEPTREGGKYRTAHAHGTVQAYTTHTVQAARPLTEQSKRYTGKIRHQYALVMGNKRLNFYIGSGIAGGTCDKIITTRHFWLSDSVVLPVALVTQTYTFYEREPTTRTAEDVRVAMLSRALGETAADIDGMVTSHSETLTEQNGAAVLYLTVHAEEQIGTEAVDDSTVPEENAEMEQVP</sequence>
<protein>
    <recommendedName>
        <fullName evidence="5">Sporulation protein YqfD</fullName>
    </recommendedName>
</protein>
<evidence type="ECO:0000256" key="1">
    <source>
        <dbReference type="SAM" id="MobiDB-lite"/>
    </source>
</evidence>
<dbReference type="Proteomes" id="UP000620147">
    <property type="component" value="Unassembled WGS sequence"/>
</dbReference>
<gene>
    <name evidence="3" type="ORF">BUFA31_26990</name>
</gene>
<keyword evidence="2" id="KW-0472">Membrane</keyword>
<name>A0ABQ1E3J9_9FIRM</name>
<reference evidence="3 4" key="1">
    <citation type="submission" date="2020-06" db="EMBL/GenBank/DDBJ databases">
        <title>Characterization of fructooligosaccharide metabolism and fructooligosaccharide-degrading enzymes in human commensal butyrate producers.</title>
        <authorList>
            <person name="Tanno H."/>
            <person name="Fujii T."/>
            <person name="Hirano K."/>
            <person name="Maeno S."/>
            <person name="Tonozuka T."/>
            <person name="Sakamoto M."/>
            <person name="Ohkuma M."/>
            <person name="Tochio T."/>
            <person name="Endo A."/>
        </authorList>
    </citation>
    <scope>NUCLEOTIDE SEQUENCE [LARGE SCALE GENOMIC DNA]</scope>
    <source>
        <strain evidence="3 4">JCM 31056</strain>
    </source>
</reference>
<dbReference type="InterPro" id="IPR010690">
    <property type="entry name" value="YqfD"/>
</dbReference>
<proteinExistence type="predicted"/>
<dbReference type="RefSeq" id="WP_188885430.1">
    <property type="nucleotide sequence ID" value="NZ_BLYJ01000054.1"/>
</dbReference>
<feature type="compositionally biased region" description="Acidic residues" evidence="1">
    <location>
        <begin position="390"/>
        <end position="407"/>
    </location>
</feature>
<evidence type="ECO:0000256" key="2">
    <source>
        <dbReference type="SAM" id="Phobius"/>
    </source>
</evidence>
<keyword evidence="4" id="KW-1185">Reference proteome</keyword>
<evidence type="ECO:0008006" key="5">
    <source>
        <dbReference type="Google" id="ProtNLM"/>
    </source>
</evidence>
<organism evidence="3 4">
    <name type="scientific">Butyricicoccus faecihominis</name>
    <dbReference type="NCBI Taxonomy" id="1712515"/>
    <lineage>
        <taxon>Bacteria</taxon>
        <taxon>Bacillati</taxon>
        <taxon>Bacillota</taxon>
        <taxon>Clostridia</taxon>
        <taxon>Eubacteriales</taxon>
        <taxon>Butyricicoccaceae</taxon>
        <taxon>Butyricicoccus</taxon>
    </lineage>
</organism>
<keyword evidence="2" id="KW-1133">Transmembrane helix</keyword>
<keyword evidence="2" id="KW-0812">Transmembrane</keyword>
<comment type="caution">
    <text evidence="3">The sequence shown here is derived from an EMBL/GenBank/DDBJ whole genome shotgun (WGS) entry which is preliminary data.</text>
</comment>